<feature type="active site" description="Proton acceptor" evidence="7">
    <location>
        <position position="55"/>
    </location>
</feature>
<sequence length="329" mass="37035">MNLAKLITAFIVSLTFYFFAQQAVKASYVVIDADTGRTLIGNNEHARMPIASLTKIWTALVAIENSNLDDEVVISREAAMSEGSSIYLEPGEAVTVETLLYGLMLRSGNDAAYALAEHAGGSVQGFVDLMNEKAMLYRLNNTYFTNPSGLHHDLHLSSAYDTAQMLRIALENKDFYKIASTIQYKSNTKNGTTWLNKHRLLRENVGAVAGKTGYTKVAGRTLATYFERDDERIIVVTLNEANDWQVHKQLANHVFEEYDVKTVVKKGKYKAANDITVELKQPIRLLVSEEEEDQLKNVLHLSRNKDSKYGIWHVFLNNESIYSTRVTIK</sequence>
<keyword evidence="12" id="KW-0645">Protease</keyword>
<evidence type="ECO:0000256" key="2">
    <source>
        <dbReference type="ARBA" id="ARBA00022729"/>
    </source>
</evidence>
<feature type="active site" description="Acyl-ester intermediate" evidence="7">
    <location>
        <position position="52"/>
    </location>
</feature>
<dbReference type="PRINTS" id="PR00725">
    <property type="entry name" value="DADACBPTASE1"/>
</dbReference>
<dbReference type="KEGG" id="uth:DKZ56_08045"/>
<dbReference type="GO" id="GO:0009002">
    <property type="term" value="F:serine-type D-Ala-D-Ala carboxypeptidase activity"/>
    <property type="evidence" value="ECO:0007669"/>
    <property type="project" value="InterPro"/>
</dbReference>
<proteinExistence type="inferred from homology"/>
<keyword evidence="12" id="KW-0121">Carboxypeptidase</keyword>
<comment type="similarity">
    <text evidence="1 9">Belongs to the peptidase S11 family.</text>
</comment>
<feature type="binding site" evidence="8">
    <location>
        <position position="211"/>
    </location>
    <ligand>
        <name>substrate</name>
    </ligand>
</feature>
<accession>A0A4P6UW39</accession>
<dbReference type="PANTHER" id="PTHR21581:SF33">
    <property type="entry name" value="D-ALANYL-D-ALANINE CARBOXYPEPTIDASE DACB"/>
    <property type="match status" value="1"/>
</dbReference>
<keyword evidence="13" id="KW-1185">Reference proteome</keyword>
<evidence type="ECO:0000256" key="8">
    <source>
        <dbReference type="PIRSR" id="PIRSR618044-2"/>
    </source>
</evidence>
<evidence type="ECO:0000256" key="9">
    <source>
        <dbReference type="RuleBase" id="RU004016"/>
    </source>
</evidence>
<evidence type="ECO:0000313" key="12">
    <source>
        <dbReference type="EMBL" id="QBK25812.1"/>
    </source>
</evidence>
<evidence type="ECO:0000256" key="6">
    <source>
        <dbReference type="ARBA" id="ARBA00023316"/>
    </source>
</evidence>
<dbReference type="PANTHER" id="PTHR21581">
    <property type="entry name" value="D-ALANYL-D-ALANINE CARBOXYPEPTIDASE"/>
    <property type="match status" value="1"/>
</dbReference>
<feature type="domain" description="Peptidase S11 D-alanyl-D-alanine carboxypeptidase A N-terminal" evidence="11">
    <location>
        <begin position="26"/>
        <end position="240"/>
    </location>
</feature>
<evidence type="ECO:0000256" key="4">
    <source>
        <dbReference type="ARBA" id="ARBA00022960"/>
    </source>
</evidence>
<dbReference type="GO" id="GO:0071555">
    <property type="term" value="P:cell wall organization"/>
    <property type="evidence" value="ECO:0007669"/>
    <property type="project" value="UniProtKB-KW"/>
</dbReference>
<evidence type="ECO:0000256" key="10">
    <source>
        <dbReference type="SAM" id="SignalP"/>
    </source>
</evidence>
<evidence type="ECO:0000256" key="1">
    <source>
        <dbReference type="ARBA" id="ARBA00007164"/>
    </source>
</evidence>
<feature type="chain" id="PRO_5038553270" evidence="10">
    <location>
        <begin position="21"/>
        <end position="329"/>
    </location>
</feature>
<reference evidence="12 13" key="1">
    <citation type="submission" date="2019-02" db="EMBL/GenBank/DDBJ databases">
        <title>Ureibacillus thermophilus.</title>
        <authorList>
            <person name="Sunny J.S."/>
            <person name="Natarajan A."/>
            <person name="Saleena L.M."/>
        </authorList>
    </citation>
    <scope>NUCLEOTIDE SEQUENCE [LARGE SCALE GENOMIC DNA]</scope>
    <source>
        <strain evidence="12 13">LM102</strain>
    </source>
</reference>
<dbReference type="AlphaFoldDB" id="A0A4P6UW39"/>
<evidence type="ECO:0000313" key="13">
    <source>
        <dbReference type="Proteomes" id="UP000291151"/>
    </source>
</evidence>
<keyword evidence="5" id="KW-0573">Peptidoglycan synthesis</keyword>
<keyword evidence="2 10" id="KW-0732">Signal</keyword>
<feature type="signal peptide" evidence="10">
    <location>
        <begin position="1"/>
        <end position="20"/>
    </location>
</feature>
<evidence type="ECO:0000256" key="5">
    <source>
        <dbReference type="ARBA" id="ARBA00022984"/>
    </source>
</evidence>
<evidence type="ECO:0000256" key="7">
    <source>
        <dbReference type="PIRSR" id="PIRSR618044-1"/>
    </source>
</evidence>
<keyword evidence="6" id="KW-0961">Cell wall biogenesis/degradation</keyword>
<evidence type="ECO:0000256" key="3">
    <source>
        <dbReference type="ARBA" id="ARBA00022801"/>
    </source>
</evidence>
<dbReference type="InterPro" id="IPR018044">
    <property type="entry name" value="Peptidase_S11"/>
</dbReference>
<dbReference type="RefSeq" id="WP_208649510.1">
    <property type="nucleotide sequence ID" value="NZ_CP036528.1"/>
</dbReference>
<organism evidence="12 13">
    <name type="scientific">Ureibacillus thermophilus</name>
    <dbReference type="NCBI Taxonomy" id="367743"/>
    <lineage>
        <taxon>Bacteria</taxon>
        <taxon>Bacillati</taxon>
        <taxon>Bacillota</taxon>
        <taxon>Bacilli</taxon>
        <taxon>Bacillales</taxon>
        <taxon>Caryophanaceae</taxon>
        <taxon>Ureibacillus</taxon>
    </lineage>
</organism>
<dbReference type="SUPFAM" id="SSF56601">
    <property type="entry name" value="beta-lactamase/transpeptidase-like"/>
    <property type="match status" value="1"/>
</dbReference>
<dbReference type="Gene3D" id="3.40.710.10">
    <property type="entry name" value="DD-peptidase/beta-lactamase superfamily"/>
    <property type="match status" value="1"/>
</dbReference>
<dbReference type="GO" id="GO:0006508">
    <property type="term" value="P:proteolysis"/>
    <property type="evidence" value="ECO:0007669"/>
    <property type="project" value="InterPro"/>
</dbReference>
<keyword evidence="4" id="KW-0133">Cell shape</keyword>
<gene>
    <name evidence="12" type="ORF">DKZ56_08045</name>
</gene>
<dbReference type="EMBL" id="CP036528">
    <property type="protein sequence ID" value="QBK25812.1"/>
    <property type="molecule type" value="Genomic_DNA"/>
</dbReference>
<dbReference type="InterPro" id="IPR001967">
    <property type="entry name" value="Peptidase_S11_N"/>
</dbReference>
<dbReference type="Proteomes" id="UP000291151">
    <property type="component" value="Chromosome"/>
</dbReference>
<name>A0A4P6UW39_9BACL</name>
<protein>
    <submittedName>
        <fullName evidence="12">D-alanyl-D-alanine carboxypeptidase</fullName>
    </submittedName>
</protein>
<dbReference type="GO" id="GO:0009252">
    <property type="term" value="P:peptidoglycan biosynthetic process"/>
    <property type="evidence" value="ECO:0007669"/>
    <property type="project" value="UniProtKB-KW"/>
</dbReference>
<dbReference type="Pfam" id="PF00768">
    <property type="entry name" value="Peptidase_S11"/>
    <property type="match status" value="1"/>
</dbReference>
<evidence type="ECO:0000259" key="11">
    <source>
        <dbReference type="Pfam" id="PF00768"/>
    </source>
</evidence>
<feature type="active site" evidence="7">
    <location>
        <position position="107"/>
    </location>
</feature>
<dbReference type="GO" id="GO:0008360">
    <property type="term" value="P:regulation of cell shape"/>
    <property type="evidence" value="ECO:0007669"/>
    <property type="project" value="UniProtKB-KW"/>
</dbReference>
<keyword evidence="3" id="KW-0378">Hydrolase</keyword>
<dbReference type="InterPro" id="IPR012338">
    <property type="entry name" value="Beta-lactam/transpept-like"/>
</dbReference>